<accession>A0AAD7PVW2</accession>
<dbReference type="PANTHER" id="PTHR46935">
    <property type="entry name" value="OS01G0674700 PROTEIN"/>
    <property type="match status" value="1"/>
</dbReference>
<evidence type="ECO:0000256" key="1">
    <source>
        <dbReference type="ARBA" id="ARBA00022737"/>
    </source>
</evidence>
<sequence>MVVNCFQSNGNFLLNLSGNPFSSYGFQFTKTPFFCMAFNVMNAKKIRISYVGSVNASLKGGSNTGLVNDGIFEKELEFKPSFDEYLKAMESVKTARDKKQTSSMKPPKERGSSRRQRLGGDEENALQGKSEGPMVQQDGLLKDADTTMRKDGMFRLKKQANSMNKQKMKERSISKPRLERDGKNTKLGKSQVYMTRQNVSEHEGLVKDSHRTMGREGLLRGEGKYKRNEIKRLKNEYNGNEKGLDGMVKRYQGAETKEIRWSKYQTSNSGVQVDSSNLVEREARAEGDSTALMDSDRNDNHGSIIEEGLVHDAVSVMLGKNVISNSERHYKSMRKSLGRDKIGDRSRIEMHGRLRRWKTENITDEKGQENFNLTINNKFAVNRVDNYDDLEVERAAFKTVDEFDNITSKPPVSRMEMEERIQKLAKMLNGANIDMPEWIFSKMMRSAKIKFTDHSILRVIQILGKLGNWRRVLQVIEWLQMRERFKSHKLRFVYTAALDALGKARRPVEAFNLFHAMLQQMSSYPDLVAYHSIAVTLGQAGHVKELFDVIDIMQSPPKKKFKTGALGKWDPRLEPDIVVYNSVLNACVQRKQWEGAFWVLQQLKLQGQRPSSTTYGLVMEVMLSCGKYNLVHDFFRKVQKSSIPNALTYKVLVNTLWKEGKADEAVLAVQDMERRGIVGSAALYYDLARCLCSAGRCHEALMQIQKICAVASKPLVVTYTGLIQACLDSGNILDGAYIFKQMEDICSPNLITCNIMLKAYLEHGMFEEAKELFQKMSRTANHISQTSDYKIRVIPDIYTFNTMLDACMEDKRWDDFEYIYLRMLQHGYHFNAKRHLRMILEASKAGKVKPLETTWKHFDKTDRVPPSPLIKERFCVKLEKDDCVAALACISSNLLKELQGFSKMSWLNLFKENARRFKKDTLIQLIHEVRTFISRNDLWDPVLRNLVESCKEFCETDLSTADPELIQTACTVE</sequence>
<dbReference type="Pfam" id="PF13041">
    <property type="entry name" value="PPR_2"/>
    <property type="match status" value="1"/>
</dbReference>
<dbReference type="InterPro" id="IPR011990">
    <property type="entry name" value="TPR-like_helical_dom_sf"/>
</dbReference>
<dbReference type="AlphaFoldDB" id="A0AAD7PVW2"/>
<dbReference type="FunFam" id="1.25.40.10:FF:001393">
    <property type="entry name" value="Pentatricopeptide repeat-containing protein chloroplastic"/>
    <property type="match status" value="1"/>
</dbReference>
<keyword evidence="5" id="KW-1185">Reference proteome</keyword>
<protein>
    <submittedName>
        <fullName evidence="4">Pentatricopeptide repeat-containing protein</fullName>
    </submittedName>
</protein>
<dbReference type="NCBIfam" id="TIGR00756">
    <property type="entry name" value="PPR"/>
    <property type="match status" value="3"/>
</dbReference>
<evidence type="ECO:0000256" key="2">
    <source>
        <dbReference type="PROSITE-ProRule" id="PRU00708"/>
    </source>
</evidence>
<comment type="caution">
    <text evidence="4">The sequence shown here is derived from an EMBL/GenBank/DDBJ whole genome shotgun (WGS) entry which is preliminary data.</text>
</comment>
<name>A0AAD7PVW2_QUISA</name>
<dbReference type="GO" id="GO:0009507">
    <property type="term" value="C:chloroplast"/>
    <property type="evidence" value="ECO:0007669"/>
    <property type="project" value="TreeGrafter"/>
</dbReference>
<dbReference type="FunFam" id="1.25.40.10:FF:000363">
    <property type="entry name" value="Pentatricopeptide repeat-containing protein"/>
    <property type="match status" value="1"/>
</dbReference>
<dbReference type="KEGG" id="qsa:O6P43_013219"/>
<dbReference type="GO" id="GO:0009658">
    <property type="term" value="P:chloroplast organization"/>
    <property type="evidence" value="ECO:0007669"/>
    <property type="project" value="InterPro"/>
</dbReference>
<feature type="repeat" description="PPR" evidence="2">
    <location>
        <begin position="645"/>
        <end position="679"/>
    </location>
</feature>
<reference evidence="4" key="1">
    <citation type="journal article" date="2023" name="Science">
        <title>Elucidation of the pathway for biosynthesis of saponin adjuvants from the soapbark tree.</title>
        <authorList>
            <person name="Reed J."/>
            <person name="Orme A."/>
            <person name="El-Demerdash A."/>
            <person name="Owen C."/>
            <person name="Martin L.B.B."/>
            <person name="Misra R.C."/>
            <person name="Kikuchi S."/>
            <person name="Rejzek M."/>
            <person name="Martin A.C."/>
            <person name="Harkess A."/>
            <person name="Leebens-Mack J."/>
            <person name="Louveau T."/>
            <person name="Stephenson M.J."/>
            <person name="Osbourn A."/>
        </authorList>
    </citation>
    <scope>NUCLEOTIDE SEQUENCE</scope>
    <source>
        <strain evidence="4">S10</strain>
    </source>
</reference>
<feature type="region of interest" description="Disordered" evidence="3">
    <location>
        <begin position="93"/>
        <end position="133"/>
    </location>
</feature>
<feature type="repeat" description="PPR" evidence="2">
    <location>
        <begin position="749"/>
        <end position="779"/>
    </location>
</feature>
<proteinExistence type="predicted"/>
<keyword evidence="1" id="KW-0677">Repeat</keyword>
<dbReference type="PANTHER" id="PTHR46935:SF1">
    <property type="entry name" value="OS01G0674700 PROTEIN"/>
    <property type="match status" value="1"/>
</dbReference>
<feature type="repeat" description="PPR" evidence="2">
    <location>
        <begin position="796"/>
        <end position="830"/>
    </location>
</feature>
<feature type="compositionally biased region" description="Basic and acidic residues" evidence="3">
    <location>
        <begin position="93"/>
        <end position="112"/>
    </location>
</feature>
<dbReference type="Proteomes" id="UP001163823">
    <property type="component" value="Chromosome 5"/>
</dbReference>
<evidence type="ECO:0000256" key="3">
    <source>
        <dbReference type="SAM" id="MobiDB-lite"/>
    </source>
</evidence>
<dbReference type="InterPro" id="IPR002885">
    <property type="entry name" value="PPR_rpt"/>
</dbReference>
<feature type="repeat" description="PPR" evidence="2">
    <location>
        <begin position="576"/>
        <end position="610"/>
    </location>
</feature>
<dbReference type="Pfam" id="PF01535">
    <property type="entry name" value="PPR"/>
    <property type="match status" value="5"/>
</dbReference>
<dbReference type="SUPFAM" id="SSF48452">
    <property type="entry name" value="TPR-like"/>
    <property type="match status" value="1"/>
</dbReference>
<dbReference type="InterPro" id="IPR044645">
    <property type="entry name" value="DG1/EMB2279-like"/>
</dbReference>
<organism evidence="4 5">
    <name type="scientific">Quillaja saponaria</name>
    <name type="common">Soap bark tree</name>
    <dbReference type="NCBI Taxonomy" id="32244"/>
    <lineage>
        <taxon>Eukaryota</taxon>
        <taxon>Viridiplantae</taxon>
        <taxon>Streptophyta</taxon>
        <taxon>Embryophyta</taxon>
        <taxon>Tracheophyta</taxon>
        <taxon>Spermatophyta</taxon>
        <taxon>Magnoliopsida</taxon>
        <taxon>eudicotyledons</taxon>
        <taxon>Gunneridae</taxon>
        <taxon>Pentapetalae</taxon>
        <taxon>rosids</taxon>
        <taxon>fabids</taxon>
        <taxon>Fabales</taxon>
        <taxon>Quillajaceae</taxon>
        <taxon>Quillaja</taxon>
    </lineage>
</organism>
<evidence type="ECO:0000313" key="4">
    <source>
        <dbReference type="EMBL" id="KAJ7969224.1"/>
    </source>
</evidence>
<dbReference type="EMBL" id="JARAOO010000005">
    <property type="protein sequence ID" value="KAJ7969224.1"/>
    <property type="molecule type" value="Genomic_DNA"/>
</dbReference>
<dbReference type="PROSITE" id="PS51375">
    <property type="entry name" value="PPR"/>
    <property type="match status" value="4"/>
</dbReference>
<gene>
    <name evidence="4" type="ORF">O6P43_013219</name>
</gene>
<dbReference type="Gene3D" id="1.25.40.10">
    <property type="entry name" value="Tetratricopeptide repeat domain"/>
    <property type="match status" value="3"/>
</dbReference>
<evidence type="ECO:0000313" key="5">
    <source>
        <dbReference type="Proteomes" id="UP001163823"/>
    </source>
</evidence>